<dbReference type="Gene3D" id="3.20.20.190">
    <property type="entry name" value="Phosphatidylinositol (PI) phosphodiesterase"/>
    <property type="match status" value="1"/>
</dbReference>
<dbReference type="InterPro" id="IPR030395">
    <property type="entry name" value="GP_PDE_dom"/>
</dbReference>
<gene>
    <name evidence="2" type="ORF">BAZ10_00410</name>
</gene>
<dbReference type="PROSITE" id="PS51704">
    <property type="entry name" value="GP_PDE"/>
    <property type="match status" value="1"/>
</dbReference>
<dbReference type="Pfam" id="PF03009">
    <property type="entry name" value="GDPD"/>
    <property type="match status" value="1"/>
</dbReference>
<accession>A0A1T3MMC4</accession>
<dbReference type="SUPFAM" id="SSF51695">
    <property type="entry name" value="PLC-like phosphodiesterases"/>
    <property type="match status" value="1"/>
</dbReference>
<name>A0A1T3MMC4_9FLAO</name>
<dbReference type="Proteomes" id="UP000190813">
    <property type="component" value="Unassembled WGS sequence"/>
</dbReference>
<dbReference type="Pfam" id="PF16387">
    <property type="entry name" value="DUF4996"/>
    <property type="match status" value="1"/>
</dbReference>
<evidence type="ECO:0000313" key="2">
    <source>
        <dbReference type="EMBL" id="OPC65737.1"/>
    </source>
</evidence>
<dbReference type="InterPro" id="IPR017946">
    <property type="entry name" value="PLC-like_Pdiesterase_TIM-brl"/>
</dbReference>
<reference evidence="2 3" key="1">
    <citation type="submission" date="2016-06" db="EMBL/GenBank/DDBJ databases">
        <title>Revisiting the taxonomy of the Elizabethkingia Genus based on Whole-Genome Sequencing, Optical Mapping, and MALDI-TOF.</title>
        <authorList>
            <person name="Nicholson A.C."/>
        </authorList>
    </citation>
    <scope>NUCLEOTIDE SEQUENCE [LARGE SCALE GENOMIC DNA]</scope>
    <source>
        <strain evidence="2 3">G4070</strain>
    </source>
</reference>
<dbReference type="PANTHER" id="PTHR46320:SF1">
    <property type="entry name" value="GLYCEROPHOSPHODIESTER PHOSPHODIESTERASE 1"/>
    <property type="match status" value="1"/>
</dbReference>
<evidence type="ECO:0000313" key="3">
    <source>
        <dbReference type="Proteomes" id="UP000190813"/>
    </source>
</evidence>
<comment type="caution">
    <text evidence="2">The sequence shown here is derived from an EMBL/GenBank/DDBJ whole genome shotgun (WGS) entry which is preliminary data.</text>
</comment>
<protein>
    <submittedName>
        <fullName evidence="2">Glycerophosphodiester phosphodiesterase</fullName>
    </submittedName>
</protein>
<dbReference type="PANTHER" id="PTHR46320">
    <property type="entry name" value="GLYCEROPHOSPHODIESTER PHOSPHODIESTERASE 1"/>
    <property type="match status" value="1"/>
</dbReference>
<proteinExistence type="predicted"/>
<dbReference type="AlphaFoldDB" id="A0A1T3MMC4"/>
<dbReference type="InterPro" id="IPR032160">
    <property type="entry name" value="DUF4996"/>
</dbReference>
<dbReference type="GO" id="GO:0070291">
    <property type="term" value="P:N-acylethanolamine metabolic process"/>
    <property type="evidence" value="ECO:0007669"/>
    <property type="project" value="TreeGrafter"/>
</dbReference>
<sequence>MTNRFSNITLFILLLLVSGFVWGQQVSLSGFPEDKVMVVAHRADWREAPENSVWAVKKAIEKGINMVELDLAITRDGKLVLMHDKTIDRTTTGKGQVSDYTLEEIRKFSLRDGLGSKTQIPIPTLEEILDITKDKILINLDKGFDYINIVYPMLKQRNMLDQVLFKGTETYPEFNRKYGNIKNDIKYMPIIRLNNLEGWQKIKEYLDHYKVYGFEFTIGNDESRLIDFKEVRKKGARVWVNSLWPHHNAGHEDDKVLDNPNIYQWYTDHAVNIIQTDRPKELINFLKAKGLYY</sequence>
<evidence type="ECO:0000259" key="1">
    <source>
        <dbReference type="PROSITE" id="PS51704"/>
    </source>
</evidence>
<feature type="domain" description="GP-PDE" evidence="1">
    <location>
        <begin position="36"/>
        <end position="286"/>
    </location>
</feature>
<dbReference type="EMBL" id="MAHX01000013">
    <property type="protein sequence ID" value="OPC65737.1"/>
    <property type="molecule type" value="Genomic_DNA"/>
</dbReference>
<organism evidence="2 3">
    <name type="scientific">Elizabethkingia occulta</name>
    <dbReference type="NCBI Taxonomy" id="1867263"/>
    <lineage>
        <taxon>Bacteria</taxon>
        <taxon>Pseudomonadati</taxon>
        <taxon>Bacteroidota</taxon>
        <taxon>Flavobacteriia</taxon>
        <taxon>Flavobacteriales</taxon>
        <taxon>Weeksellaceae</taxon>
        <taxon>Elizabethkingia</taxon>
    </lineage>
</organism>
<dbReference type="GO" id="GO:0006644">
    <property type="term" value="P:phospholipid metabolic process"/>
    <property type="evidence" value="ECO:0007669"/>
    <property type="project" value="TreeGrafter"/>
</dbReference>
<dbReference type="CDD" id="cd08566">
    <property type="entry name" value="GDPD_AtGDE_like"/>
    <property type="match status" value="1"/>
</dbReference>
<dbReference type="RefSeq" id="WP_221407372.1">
    <property type="nucleotide sequence ID" value="NZ_CBCSBR010000021.1"/>
</dbReference>
<keyword evidence="3" id="KW-1185">Reference proteome</keyword>
<dbReference type="GO" id="GO:0008889">
    <property type="term" value="F:glycerophosphodiester phosphodiesterase activity"/>
    <property type="evidence" value="ECO:0007669"/>
    <property type="project" value="TreeGrafter"/>
</dbReference>
<dbReference type="GO" id="GO:0005886">
    <property type="term" value="C:plasma membrane"/>
    <property type="evidence" value="ECO:0007669"/>
    <property type="project" value="TreeGrafter"/>
</dbReference>
<dbReference type="GO" id="GO:0006580">
    <property type="term" value="P:ethanolamine metabolic process"/>
    <property type="evidence" value="ECO:0007669"/>
    <property type="project" value="TreeGrafter"/>
</dbReference>